<sequence length="171" mass="20594">MHIAIEGFDGVGKTTICKMLAEKLDFKFIEKPLHYLFDSENEFENYNRIRDYVNDQENRIFTSWFYGLGNIFLYHKFRDENIITDRHLVSNYFWSGNEKNQPVYDCIVKLIGKPDYTFLLYARDEVILQRLKNRNTNDQDFKKVHLNTQALNKMKKFLIEYKMDYSIIDST</sequence>
<dbReference type="InterPro" id="IPR039430">
    <property type="entry name" value="Thymidylate_kin-like_dom"/>
</dbReference>
<dbReference type="Pfam" id="PF02223">
    <property type="entry name" value="Thymidylate_kin"/>
    <property type="match status" value="1"/>
</dbReference>
<protein>
    <recommendedName>
        <fullName evidence="1">Thymidylate kinase-like domain-containing protein</fullName>
    </recommendedName>
</protein>
<dbReference type="InterPro" id="IPR027417">
    <property type="entry name" value="P-loop_NTPase"/>
</dbReference>
<evidence type="ECO:0000259" key="1">
    <source>
        <dbReference type="Pfam" id="PF02223"/>
    </source>
</evidence>
<gene>
    <name evidence="2" type="ORF">S03H2_41312</name>
</gene>
<proteinExistence type="predicted"/>
<organism evidence="2">
    <name type="scientific">marine sediment metagenome</name>
    <dbReference type="NCBI Taxonomy" id="412755"/>
    <lineage>
        <taxon>unclassified sequences</taxon>
        <taxon>metagenomes</taxon>
        <taxon>ecological metagenomes</taxon>
    </lineage>
</organism>
<dbReference type="SUPFAM" id="SSF52540">
    <property type="entry name" value="P-loop containing nucleoside triphosphate hydrolases"/>
    <property type="match status" value="1"/>
</dbReference>
<feature type="non-terminal residue" evidence="2">
    <location>
        <position position="171"/>
    </location>
</feature>
<dbReference type="Gene3D" id="3.40.50.300">
    <property type="entry name" value="P-loop containing nucleotide triphosphate hydrolases"/>
    <property type="match status" value="1"/>
</dbReference>
<comment type="caution">
    <text evidence="2">The sequence shown here is derived from an EMBL/GenBank/DDBJ whole genome shotgun (WGS) entry which is preliminary data.</text>
</comment>
<dbReference type="AlphaFoldDB" id="X1ISE2"/>
<reference evidence="2" key="1">
    <citation type="journal article" date="2014" name="Front. Microbiol.">
        <title>High frequency of phylogenetically diverse reductive dehalogenase-homologous genes in deep subseafloor sedimentary metagenomes.</title>
        <authorList>
            <person name="Kawai M."/>
            <person name="Futagami T."/>
            <person name="Toyoda A."/>
            <person name="Takaki Y."/>
            <person name="Nishi S."/>
            <person name="Hori S."/>
            <person name="Arai W."/>
            <person name="Tsubouchi T."/>
            <person name="Morono Y."/>
            <person name="Uchiyama I."/>
            <person name="Ito T."/>
            <person name="Fujiyama A."/>
            <person name="Inagaki F."/>
            <person name="Takami H."/>
        </authorList>
    </citation>
    <scope>NUCLEOTIDE SEQUENCE</scope>
    <source>
        <strain evidence="2">Expedition CK06-06</strain>
    </source>
</reference>
<feature type="domain" description="Thymidylate kinase-like" evidence="1">
    <location>
        <begin position="5"/>
        <end position="169"/>
    </location>
</feature>
<dbReference type="EMBL" id="BARU01025655">
    <property type="protein sequence ID" value="GAH68999.1"/>
    <property type="molecule type" value="Genomic_DNA"/>
</dbReference>
<name>X1ISE2_9ZZZZ</name>
<evidence type="ECO:0000313" key="2">
    <source>
        <dbReference type="EMBL" id="GAH68999.1"/>
    </source>
</evidence>
<accession>X1ISE2</accession>